<feature type="signal peptide" evidence="1">
    <location>
        <begin position="1"/>
        <end position="37"/>
    </location>
</feature>
<gene>
    <name evidence="2" type="ORF">SBRY_40169</name>
</gene>
<dbReference type="AlphaFoldDB" id="A0A9W4H2G9"/>
<reference evidence="2" key="1">
    <citation type="submission" date="2021-06" db="EMBL/GenBank/DDBJ databases">
        <authorList>
            <person name="Arsene-Ploetze F."/>
        </authorList>
    </citation>
    <scope>NUCLEOTIDE SEQUENCE</scope>
    <source>
        <strain evidence="2">SBRY1</strain>
    </source>
</reference>
<dbReference type="RefSeq" id="WP_205048264.1">
    <property type="nucleotide sequence ID" value="NZ_CAJVAX010000018.1"/>
</dbReference>
<evidence type="ECO:0000256" key="1">
    <source>
        <dbReference type="SAM" id="SignalP"/>
    </source>
</evidence>
<name>A0A9W4H2G9_9ACTN</name>
<accession>A0A9W4H2G9</accession>
<dbReference type="Proteomes" id="UP001153328">
    <property type="component" value="Unassembled WGS sequence"/>
</dbReference>
<keyword evidence="3" id="KW-1185">Reference proteome</keyword>
<protein>
    <recommendedName>
        <fullName evidence="4">Lipoprotein</fullName>
    </recommendedName>
</protein>
<evidence type="ECO:0000313" key="3">
    <source>
        <dbReference type="Proteomes" id="UP001153328"/>
    </source>
</evidence>
<comment type="caution">
    <text evidence="2">The sequence shown here is derived from an EMBL/GenBank/DDBJ whole genome shotgun (WGS) entry which is preliminary data.</text>
</comment>
<evidence type="ECO:0008006" key="4">
    <source>
        <dbReference type="Google" id="ProtNLM"/>
    </source>
</evidence>
<feature type="chain" id="PRO_5040804129" description="Lipoprotein" evidence="1">
    <location>
        <begin position="38"/>
        <end position="212"/>
    </location>
</feature>
<dbReference type="EMBL" id="CAJVAX010000018">
    <property type="protein sequence ID" value="CAG7645489.1"/>
    <property type="molecule type" value="Genomic_DNA"/>
</dbReference>
<proteinExistence type="predicted"/>
<dbReference type="PROSITE" id="PS51257">
    <property type="entry name" value="PROKAR_LIPOPROTEIN"/>
    <property type="match status" value="1"/>
</dbReference>
<sequence>MFGRVRTGVVPVSALFAALALCLWLAGCSGGSGGAGADGGCRGGKPFSTVSPAYKGAGPHRMIGFQLGSHDSQKWDAPDAPELPGTWAADRSTTPQVFAVAPGEDDYRRAQLAVCMSGPTVTGRKVHTCSYSVSSLDEVGTAYDMVSAYYDFTVFEARTGRLVKSFRIHGGEGNWDCPSAIRSGARGVAQTFGDDALESRLRGLVEGPAVSR</sequence>
<evidence type="ECO:0000313" key="2">
    <source>
        <dbReference type="EMBL" id="CAG7645489.1"/>
    </source>
</evidence>
<organism evidence="2 3">
    <name type="scientific">Actinacidiphila bryophytorum</name>
    <dbReference type="NCBI Taxonomy" id="1436133"/>
    <lineage>
        <taxon>Bacteria</taxon>
        <taxon>Bacillati</taxon>
        <taxon>Actinomycetota</taxon>
        <taxon>Actinomycetes</taxon>
        <taxon>Kitasatosporales</taxon>
        <taxon>Streptomycetaceae</taxon>
        <taxon>Actinacidiphila</taxon>
    </lineage>
</organism>
<keyword evidence="1" id="KW-0732">Signal</keyword>